<keyword evidence="3" id="KW-1185">Reference proteome</keyword>
<feature type="compositionally biased region" description="Basic and acidic residues" evidence="1">
    <location>
        <begin position="142"/>
        <end position="156"/>
    </location>
</feature>
<organism evidence="2 3">
    <name type="scientific">Marasmius crinis-equi</name>
    <dbReference type="NCBI Taxonomy" id="585013"/>
    <lineage>
        <taxon>Eukaryota</taxon>
        <taxon>Fungi</taxon>
        <taxon>Dikarya</taxon>
        <taxon>Basidiomycota</taxon>
        <taxon>Agaricomycotina</taxon>
        <taxon>Agaricomycetes</taxon>
        <taxon>Agaricomycetidae</taxon>
        <taxon>Agaricales</taxon>
        <taxon>Marasmiineae</taxon>
        <taxon>Marasmiaceae</taxon>
        <taxon>Marasmius</taxon>
    </lineage>
</organism>
<feature type="region of interest" description="Disordered" evidence="1">
    <location>
        <begin position="184"/>
        <end position="354"/>
    </location>
</feature>
<evidence type="ECO:0000313" key="2">
    <source>
        <dbReference type="EMBL" id="KAL0570887.1"/>
    </source>
</evidence>
<dbReference type="Proteomes" id="UP001465976">
    <property type="component" value="Unassembled WGS sequence"/>
</dbReference>
<proteinExistence type="predicted"/>
<feature type="compositionally biased region" description="Pro residues" evidence="1">
    <location>
        <begin position="232"/>
        <end position="243"/>
    </location>
</feature>
<reference evidence="2 3" key="1">
    <citation type="submission" date="2024-02" db="EMBL/GenBank/DDBJ databases">
        <title>A draft genome for the cacao thread blight pathogen Marasmius crinis-equi.</title>
        <authorList>
            <person name="Cohen S.P."/>
            <person name="Baruah I.K."/>
            <person name="Amoako-Attah I."/>
            <person name="Bukari Y."/>
            <person name="Meinhardt L.W."/>
            <person name="Bailey B.A."/>
        </authorList>
    </citation>
    <scope>NUCLEOTIDE SEQUENCE [LARGE SCALE GENOMIC DNA]</scope>
    <source>
        <strain evidence="2 3">GH-76</strain>
    </source>
</reference>
<evidence type="ECO:0008006" key="4">
    <source>
        <dbReference type="Google" id="ProtNLM"/>
    </source>
</evidence>
<sequence>MAPTLSLPSKTTTIAHLSLPWSDRVHASGIIVPRGANVVDVVQTNAEQPLASPMYPELFVHTLHTPTPTSYDYCSSGSPFEGGAIVHFKDENPEVHNIAYKNNKIRLENSGNSYTTINFGDGSEMFNGSRVNHTTRVPSNEKNNRRSPKEKQKYREPSISSEEFDSDSDWVDCDWYASEICAPSSRTPHHPRASHPQTQSHSQLPLAPVPPPNQTQPIQLRVGNISSRPDPQTLPPPPPPPPCEDLFYRQPHPRSHPPTQSSYHPQSPPPQYDPTSDWSWGYLQEYPSHTENVNRPPQRPEFDPLPFDSVSYPNPDPSSTPPLAHYFDPPASAPPSIPGTQRPNHNPFRNGSGK</sequence>
<name>A0ABR3F6L6_9AGAR</name>
<feature type="compositionally biased region" description="Polar residues" evidence="1">
    <location>
        <begin position="129"/>
        <end position="141"/>
    </location>
</feature>
<accession>A0ABR3F6L6</accession>
<feature type="compositionally biased region" description="Polar residues" evidence="1">
    <location>
        <begin position="338"/>
        <end position="354"/>
    </location>
</feature>
<evidence type="ECO:0000313" key="3">
    <source>
        <dbReference type="Proteomes" id="UP001465976"/>
    </source>
</evidence>
<dbReference type="PRINTS" id="PR01217">
    <property type="entry name" value="PRICHEXTENSN"/>
</dbReference>
<gene>
    <name evidence="2" type="ORF">V5O48_011065</name>
</gene>
<comment type="caution">
    <text evidence="2">The sequence shown here is derived from an EMBL/GenBank/DDBJ whole genome shotgun (WGS) entry which is preliminary data.</text>
</comment>
<evidence type="ECO:0000256" key="1">
    <source>
        <dbReference type="SAM" id="MobiDB-lite"/>
    </source>
</evidence>
<protein>
    <recommendedName>
        <fullName evidence="4">Galectin</fullName>
    </recommendedName>
</protein>
<dbReference type="EMBL" id="JBAHYK010000858">
    <property type="protein sequence ID" value="KAL0570887.1"/>
    <property type="molecule type" value="Genomic_DNA"/>
</dbReference>
<feature type="region of interest" description="Disordered" evidence="1">
    <location>
        <begin position="121"/>
        <end position="166"/>
    </location>
</feature>